<name>M0DVA5_9EURY</name>
<sequence>MKYDGDYGDHDKLVTFDIETTHYDPDEGETVAIGVGQHEVGSSGGEARYEIFARRQRGVDDEQKLVERAFEFIDNLDGDTLVSYNGVGFDMDFLYKRSAHFDPAPGSPELHRAGHHVDLFTDRKAACGPNDKWPSLEECLDSYDLPVPKTVWNGAPIDNTRFGEEFAPAFLDALGTGDDQEVSRFRGVLDHYLMTDLEANLALYYADQGLAFDPVHLGLHGEFQT</sequence>
<protein>
    <recommendedName>
        <fullName evidence="1">YprB ribonuclease H-like domain-containing protein</fullName>
    </recommendedName>
</protein>
<keyword evidence="3" id="KW-1185">Reference proteome</keyword>
<accession>M0DVA5</accession>
<dbReference type="RefSeq" id="WP_004048494.1">
    <property type="nucleotide sequence ID" value="NZ_AOJE01000051.1"/>
</dbReference>
<gene>
    <name evidence="2" type="ORF">C471_09315</name>
</gene>
<dbReference type="Proteomes" id="UP000011514">
    <property type="component" value="Unassembled WGS sequence"/>
</dbReference>
<dbReference type="eggNOG" id="arCOG03130">
    <property type="taxonomic scope" value="Archaea"/>
</dbReference>
<dbReference type="Pfam" id="PF13482">
    <property type="entry name" value="RNase_H_2"/>
    <property type="match status" value="1"/>
</dbReference>
<dbReference type="AlphaFoldDB" id="M0DVA5"/>
<comment type="caution">
    <text evidence="2">The sequence shown here is derived from an EMBL/GenBank/DDBJ whole genome shotgun (WGS) entry which is preliminary data.</text>
</comment>
<proteinExistence type="predicted"/>
<feature type="domain" description="YprB ribonuclease H-like" evidence="1">
    <location>
        <begin position="16"/>
        <end position="121"/>
    </location>
</feature>
<dbReference type="SUPFAM" id="SSF53098">
    <property type="entry name" value="Ribonuclease H-like"/>
    <property type="match status" value="1"/>
</dbReference>
<evidence type="ECO:0000259" key="1">
    <source>
        <dbReference type="Pfam" id="PF13482"/>
    </source>
</evidence>
<dbReference type="STRING" id="1227484.C471_09315"/>
<evidence type="ECO:0000313" key="2">
    <source>
        <dbReference type="EMBL" id="ELZ38758.1"/>
    </source>
</evidence>
<dbReference type="Gene3D" id="3.30.420.10">
    <property type="entry name" value="Ribonuclease H-like superfamily/Ribonuclease H"/>
    <property type="match status" value="1"/>
</dbReference>
<dbReference type="InterPro" id="IPR038720">
    <property type="entry name" value="YprB_RNase_H-like_dom"/>
</dbReference>
<dbReference type="PATRIC" id="fig|1227484.4.peg.1858"/>
<evidence type="ECO:0000313" key="3">
    <source>
        <dbReference type="Proteomes" id="UP000011514"/>
    </source>
</evidence>
<dbReference type="GO" id="GO:0003676">
    <property type="term" value="F:nucleic acid binding"/>
    <property type="evidence" value="ECO:0007669"/>
    <property type="project" value="InterPro"/>
</dbReference>
<dbReference type="InterPro" id="IPR036397">
    <property type="entry name" value="RNaseH_sf"/>
</dbReference>
<dbReference type="EMBL" id="AOJE01000051">
    <property type="protein sequence ID" value="ELZ38758.1"/>
    <property type="molecule type" value="Genomic_DNA"/>
</dbReference>
<organism evidence="2 3">
    <name type="scientific">Halorubrum saccharovorum DSM 1137</name>
    <dbReference type="NCBI Taxonomy" id="1227484"/>
    <lineage>
        <taxon>Archaea</taxon>
        <taxon>Methanobacteriati</taxon>
        <taxon>Methanobacteriota</taxon>
        <taxon>Stenosarchaea group</taxon>
        <taxon>Halobacteria</taxon>
        <taxon>Halobacteriales</taxon>
        <taxon>Haloferacaceae</taxon>
        <taxon>Halorubrum</taxon>
    </lineage>
</organism>
<dbReference type="InterPro" id="IPR012337">
    <property type="entry name" value="RNaseH-like_sf"/>
</dbReference>
<dbReference type="OrthoDB" id="323192at2157"/>
<reference evidence="2 3" key="1">
    <citation type="journal article" date="2014" name="PLoS Genet.">
        <title>Phylogenetically driven sequencing of extremely halophilic archaea reveals strategies for static and dynamic osmo-response.</title>
        <authorList>
            <person name="Becker E.A."/>
            <person name="Seitzer P.M."/>
            <person name="Tritt A."/>
            <person name="Larsen D."/>
            <person name="Krusor M."/>
            <person name="Yao A.I."/>
            <person name="Wu D."/>
            <person name="Madern D."/>
            <person name="Eisen J.A."/>
            <person name="Darling A.E."/>
            <person name="Facciotti M.T."/>
        </authorList>
    </citation>
    <scope>NUCLEOTIDE SEQUENCE [LARGE SCALE GENOMIC DNA]</scope>
    <source>
        <strain evidence="2 3">DSM 1137</strain>
    </source>
</reference>